<name>A0A0C3F400_PILCF</name>
<feature type="compositionally biased region" description="Acidic residues" evidence="1">
    <location>
        <begin position="13"/>
        <end position="24"/>
    </location>
</feature>
<evidence type="ECO:0000256" key="1">
    <source>
        <dbReference type="SAM" id="MobiDB-lite"/>
    </source>
</evidence>
<proteinExistence type="predicted"/>
<feature type="compositionally biased region" description="Polar residues" evidence="1">
    <location>
        <begin position="1"/>
        <end position="10"/>
    </location>
</feature>
<accession>A0A0C3F400</accession>
<evidence type="ECO:0000313" key="3">
    <source>
        <dbReference type="Proteomes" id="UP000054166"/>
    </source>
</evidence>
<reference evidence="2 3" key="1">
    <citation type="submission" date="2014-04" db="EMBL/GenBank/DDBJ databases">
        <authorList>
            <consortium name="DOE Joint Genome Institute"/>
            <person name="Kuo A."/>
            <person name="Tarkka M."/>
            <person name="Buscot F."/>
            <person name="Kohler A."/>
            <person name="Nagy L.G."/>
            <person name="Floudas D."/>
            <person name="Copeland A."/>
            <person name="Barry K.W."/>
            <person name="Cichocki N."/>
            <person name="Veneault-Fourrey C."/>
            <person name="LaButti K."/>
            <person name="Lindquist E.A."/>
            <person name="Lipzen A."/>
            <person name="Lundell T."/>
            <person name="Morin E."/>
            <person name="Murat C."/>
            <person name="Sun H."/>
            <person name="Tunlid A."/>
            <person name="Henrissat B."/>
            <person name="Grigoriev I.V."/>
            <person name="Hibbett D.S."/>
            <person name="Martin F."/>
            <person name="Nordberg H.P."/>
            <person name="Cantor M.N."/>
            <person name="Hua S.X."/>
        </authorList>
    </citation>
    <scope>NUCLEOTIDE SEQUENCE [LARGE SCALE GENOMIC DNA]</scope>
    <source>
        <strain evidence="2 3">F 1598</strain>
    </source>
</reference>
<protein>
    <submittedName>
        <fullName evidence="2">Uncharacterized protein</fullName>
    </submittedName>
</protein>
<feature type="region of interest" description="Disordered" evidence="1">
    <location>
        <begin position="1"/>
        <end position="25"/>
    </location>
</feature>
<dbReference type="EMBL" id="KN833058">
    <property type="protein sequence ID" value="KIM74606.1"/>
    <property type="molecule type" value="Genomic_DNA"/>
</dbReference>
<dbReference type="AlphaFoldDB" id="A0A0C3F400"/>
<gene>
    <name evidence="2" type="ORF">PILCRDRAFT_92492</name>
</gene>
<dbReference type="InParanoid" id="A0A0C3F400"/>
<evidence type="ECO:0000313" key="2">
    <source>
        <dbReference type="EMBL" id="KIM74606.1"/>
    </source>
</evidence>
<organism evidence="2 3">
    <name type="scientific">Piloderma croceum (strain F 1598)</name>
    <dbReference type="NCBI Taxonomy" id="765440"/>
    <lineage>
        <taxon>Eukaryota</taxon>
        <taxon>Fungi</taxon>
        <taxon>Dikarya</taxon>
        <taxon>Basidiomycota</taxon>
        <taxon>Agaricomycotina</taxon>
        <taxon>Agaricomycetes</taxon>
        <taxon>Agaricomycetidae</taxon>
        <taxon>Atheliales</taxon>
        <taxon>Atheliaceae</taxon>
        <taxon>Piloderma</taxon>
    </lineage>
</organism>
<reference evidence="3" key="2">
    <citation type="submission" date="2015-01" db="EMBL/GenBank/DDBJ databases">
        <title>Evolutionary Origins and Diversification of the Mycorrhizal Mutualists.</title>
        <authorList>
            <consortium name="DOE Joint Genome Institute"/>
            <consortium name="Mycorrhizal Genomics Consortium"/>
            <person name="Kohler A."/>
            <person name="Kuo A."/>
            <person name="Nagy L.G."/>
            <person name="Floudas D."/>
            <person name="Copeland A."/>
            <person name="Barry K.W."/>
            <person name="Cichocki N."/>
            <person name="Veneault-Fourrey C."/>
            <person name="LaButti K."/>
            <person name="Lindquist E.A."/>
            <person name="Lipzen A."/>
            <person name="Lundell T."/>
            <person name="Morin E."/>
            <person name="Murat C."/>
            <person name="Riley R."/>
            <person name="Ohm R."/>
            <person name="Sun H."/>
            <person name="Tunlid A."/>
            <person name="Henrissat B."/>
            <person name="Grigoriev I.V."/>
            <person name="Hibbett D.S."/>
            <person name="Martin F."/>
        </authorList>
    </citation>
    <scope>NUCLEOTIDE SEQUENCE [LARGE SCALE GENOMIC DNA]</scope>
    <source>
        <strain evidence="3">F 1598</strain>
    </source>
</reference>
<dbReference type="Proteomes" id="UP000054166">
    <property type="component" value="Unassembled WGS sequence"/>
</dbReference>
<feature type="region of interest" description="Disordered" evidence="1">
    <location>
        <begin position="169"/>
        <end position="190"/>
    </location>
</feature>
<keyword evidence="3" id="KW-1185">Reference proteome</keyword>
<feature type="region of interest" description="Disordered" evidence="1">
    <location>
        <begin position="44"/>
        <end position="71"/>
    </location>
</feature>
<sequence length="190" mass="21678">MTGSDTGSVYSSENEDEDSSDGENDITAFQSLYTSILPENLKFDQVKSKKRNRPARYNGDSRTTAWRRQKKWKKASGGCEKMDSYFQRTQLMRTGKVYDEEEDLMEDPDDYLASEVGIDLLDFCVDYLETSDDEGAEDNWVDEDELQLLRLKGRKLLLLGSGWRKTKQLTLTDSPGPGMFPQPSEPVSKM</sequence>
<dbReference type="HOGENOM" id="CLU_1428492_0_0_1"/>